<dbReference type="InterPro" id="IPR013094">
    <property type="entry name" value="AB_hydrolase_3"/>
</dbReference>
<dbReference type="VEuPathDB" id="FungiDB:A1O7_04937"/>
<evidence type="ECO:0000313" key="3">
    <source>
        <dbReference type="Proteomes" id="UP000019473"/>
    </source>
</evidence>
<dbReference type="Proteomes" id="UP000019473">
    <property type="component" value="Unassembled WGS sequence"/>
</dbReference>
<comment type="caution">
    <text evidence="2">The sequence shown here is derived from an EMBL/GenBank/DDBJ whole genome shotgun (WGS) entry which is preliminary data.</text>
</comment>
<evidence type="ECO:0000313" key="2">
    <source>
        <dbReference type="EMBL" id="EXJ60784.1"/>
    </source>
</evidence>
<dbReference type="OrthoDB" id="408631at2759"/>
<proteinExistence type="predicted"/>
<dbReference type="AlphaFoldDB" id="W9WQY4"/>
<dbReference type="Gene3D" id="3.40.50.1820">
    <property type="entry name" value="alpha/beta hydrolase"/>
    <property type="match status" value="1"/>
</dbReference>
<reference evidence="2 3" key="1">
    <citation type="submission" date="2013-03" db="EMBL/GenBank/DDBJ databases">
        <title>The Genome Sequence of Cladophialophora yegresii CBS 114405.</title>
        <authorList>
            <consortium name="The Broad Institute Genomics Platform"/>
            <person name="Cuomo C."/>
            <person name="de Hoog S."/>
            <person name="Gorbushina A."/>
            <person name="Walker B."/>
            <person name="Young S.K."/>
            <person name="Zeng Q."/>
            <person name="Gargeya S."/>
            <person name="Fitzgerald M."/>
            <person name="Haas B."/>
            <person name="Abouelleil A."/>
            <person name="Allen A.W."/>
            <person name="Alvarado L."/>
            <person name="Arachchi H.M."/>
            <person name="Berlin A.M."/>
            <person name="Chapman S.B."/>
            <person name="Gainer-Dewar J."/>
            <person name="Goldberg J."/>
            <person name="Griggs A."/>
            <person name="Gujja S."/>
            <person name="Hansen M."/>
            <person name="Howarth C."/>
            <person name="Imamovic A."/>
            <person name="Ireland A."/>
            <person name="Larimer J."/>
            <person name="McCowan C."/>
            <person name="Murphy C."/>
            <person name="Pearson M."/>
            <person name="Poon T.W."/>
            <person name="Priest M."/>
            <person name="Roberts A."/>
            <person name="Saif S."/>
            <person name="Shea T."/>
            <person name="Sisk P."/>
            <person name="Sykes S."/>
            <person name="Wortman J."/>
            <person name="Nusbaum C."/>
            <person name="Birren B."/>
        </authorList>
    </citation>
    <scope>NUCLEOTIDE SEQUENCE [LARGE SCALE GENOMIC DNA]</scope>
    <source>
        <strain evidence="2 3">CBS 114405</strain>
    </source>
</reference>
<sequence>MAPNESSGRFAEHFKRLAANFPQDGNCFLERAFPSRRARYTLQMVQTTGDIVSQKRHTLYAWRFGSPSGHRKLSAHLALASNCLLLSVDYRLSPEIQFPATLDDCIILQEYGKL</sequence>
<dbReference type="RefSeq" id="XP_007757137.1">
    <property type="nucleotide sequence ID" value="XM_007758947.1"/>
</dbReference>
<dbReference type="HOGENOM" id="CLU_2120847_0_0_1"/>
<feature type="domain" description="Alpha/beta hydrolase fold-3" evidence="1">
    <location>
        <begin position="61"/>
        <end position="106"/>
    </location>
</feature>
<dbReference type="SUPFAM" id="SSF53474">
    <property type="entry name" value="alpha/beta-Hydrolases"/>
    <property type="match status" value="1"/>
</dbReference>
<evidence type="ECO:0000259" key="1">
    <source>
        <dbReference type="Pfam" id="PF07859"/>
    </source>
</evidence>
<organism evidence="2 3">
    <name type="scientific">Cladophialophora yegresii CBS 114405</name>
    <dbReference type="NCBI Taxonomy" id="1182544"/>
    <lineage>
        <taxon>Eukaryota</taxon>
        <taxon>Fungi</taxon>
        <taxon>Dikarya</taxon>
        <taxon>Ascomycota</taxon>
        <taxon>Pezizomycotina</taxon>
        <taxon>Eurotiomycetes</taxon>
        <taxon>Chaetothyriomycetidae</taxon>
        <taxon>Chaetothyriales</taxon>
        <taxon>Herpotrichiellaceae</taxon>
        <taxon>Cladophialophora</taxon>
    </lineage>
</organism>
<dbReference type="InterPro" id="IPR029058">
    <property type="entry name" value="AB_hydrolase_fold"/>
</dbReference>
<gene>
    <name evidence="2" type="ORF">A1O7_04937</name>
</gene>
<name>W9WQY4_9EURO</name>
<keyword evidence="3" id="KW-1185">Reference proteome</keyword>
<dbReference type="Pfam" id="PF07859">
    <property type="entry name" value="Abhydrolase_3"/>
    <property type="match status" value="1"/>
</dbReference>
<dbReference type="EMBL" id="AMGW01000003">
    <property type="protein sequence ID" value="EXJ60784.1"/>
    <property type="molecule type" value="Genomic_DNA"/>
</dbReference>
<dbReference type="GO" id="GO:0016787">
    <property type="term" value="F:hydrolase activity"/>
    <property type="evidence" value="ECO:0007669"/>
    <property type="project" value="InterPro"/>
</dbReference>
<protein>
    <recommendedName>
        <fullName evidence="1">Alpha/beta hydrolase fold-3 domain-containing protein</fullName>
    </recommendedName>
</protein>
<accession>W9WQY4</accession>
<dbReference type="GeneID" id="19179522"/>